<keyword evidence="3" id="KW-0804">Transcription</keyword>
<dbReference type="EMBL" id="JACBZM010000001">
    <property type="protein sequence ID" value="NYI45058.1"/>
    <property type="molecule type" value="Genomic_DNA"/>
</dbReference>
<name>A0A7Z0CND0_9ACTN</name>
<dbReference type="InterPro" id="IPR036388">
    <property type="entry name" value="WH-like_DNA-bd_sf"/>
</dbReference>
<feature type="domain" description="HTH hxlR-type" evidence="4">
    <location>
        <begin position="18"/>
        <end position="115"/>
    </location>
</feature>
<evidence type="ECO:0000256" key="1">
    <source>
        <dbReference type="ARBA" id="ARBA00023015"/>
    </source>
</evidence>
<evidence type="ECO:0000259" key="4">
    <source>
        <dbReference type="PROSITE" id="PS51118"/>
    </source>
</evidence>
<dbReference type="PANTHER" id="PTHR33204">
    <property type="entry name" value="TRANSCRIPTIONAL REGULATOR, MARR FAMILY"/>
    <property type="match status" value="1"/>
</dbReference>
<organism evidence="5 6">
    <name type="scientific">Nocardioides aromaticivorans</name>
    <dbReference type="NCBI Taxonomy" id="200618"/>
    <lineage>
        <taxon>Bacteria</taxon>
        <taxon>Bacillati</taxon>
        <taxon>Actinomycetota</taxon>
        <taxon>Actinomycetes</taxon>
        <taxon>Propionibacteriales</taxon>
        <taxon>Nocardioidaceae</taxon>
        <taxon>Nocardioides</taxon>
    </lineage>
</organism>
<sequence>MSITTDHHPLGVPATEFCAISAGTRLLGDRWTLMVVHEMLGGARRFNEIHRGLPTLSRSMLAARLRNLERMGVALKQPVQGTNWHEYVLTPSGMALRDVLAAMGSWASTWQLSPETPVGVPALLVGLQRSLQVTSLPQPKVCIEFQFPQHVHSRGWLHAERRHVRSSVDGPEADVDLLVQTSPVVLDDLWHGRRVCEQTIAAGEIRFTGPGQLVQGFRHWFRPAEDPTD</sequence>
<dbReference type="InterPro" id="IPR002577">
    <property type="entry name" value="HTH_HxlR"/>
</dbReference>
<dbReference type="PANTHER" id="PTHR33204:SF18">
    <property type="entry name" value="TRANSCRIPTIONAL REGULATORY PROTEIN"/>
    <property type="match status" value="1"/>
</dbReference>
<reference evidence="5 6" key="1">
    <citation type="submission" date="2020-07" db="EMBL/GenBank/DDBJ databases">
        <title>Sequencing the genomes of 1000 actinobacteria strains.</title>
        <authorList>
            <person name="Klenk H.-P."/>
        </authorList>
    </citation>
    <scope>NUCLEOTIDE SEQUENCE [LARGE SCALE GENOMIC DNA]</scope>
    <source>
        <strain evidence="5 6">DSM 15131</strain>
    </source>
</reference>
<dbReference type="InterPro" id="IPR036390">
    <property type="entry name" value="WH_DNA-bd_sf"/>
</dbReference>
<proteinExistence type="predicted"/>
<evidence type="ECO:0000256" key="2">
    <source>
        <dbReference type="ARBA" id="ARBA00023125"/>
    </source>
</evidence>
<dbReference type="GO" id="GO:0003677">
    <property type="term" value="F:DNA binding"/>
    <property type="evidence" value="ECO:0007669"/>
    <property type="project" value="UniProtKB-KW"/>
</dbReference>
<keyword evidence="2 5" id="KW-0238">DNA-binding</keyword>
<protein>
    <submittedName>
        <fullName evidence="5">DNA-binding HxlR family transcriptional regulator</fullName>
    </submittedName>
</protein>
<dbReference type="Proteomes" id="UP000562045">
    <property type="component" value="Unassembled WGS sequence"/>
</dbReference>
<evidence type="ECO:0000313" key="6">
    <source>
        <dbReference type="Proteomes" id="UP000562045"/>
    </source>
</evidence>
<dbReference type="Pfam" id="PF01638">
    <property type="entry name" value="HxlR"/>
    <property type="match status" value="1"/>
</dbReference>
<dbReference type="RefSeq" id="WP_179648765.1">
    <property type="nucleotide sequence ID" value="NZ_JACBZM010000001.1"/>
</dbReference>
<dbReference type="SUPFAM" id="SSF46785">
    <property type="entry name" value="Winged helix' DNA-binding domain"/>
    <property type="match status" value="1"/>
</dbReference>
<dbReference type="Gene3D" id="1.10.10.10">
    <property type="entry name" value="Winged helix-like DNA-binding domain superfamily/Winged helix DNA-binding domain"/>
    <property type="match status" value="1"/>
</dbReference>
<dbReference type="AlphaFoldDB" id="A0A7Z0CND0"/>
<accession>A0A7Z0CND0</accession>
<keyword evidence="1" id="KW-0805">Transcription regulation</keyword>
<comment type="caution">
    <text evidence="5">The sequence shown here is derived from an EMBL/GenBank/DDBJ whole genome shotgun (WGS) entry which is preliminary data.</text>
</comment>
<evidence type="ECO:0000256" key="3">
    <source>
        <dbReference type="ARBA" id="ARBA00023163"/>
    </source>
</evidence>
<dbReference type="PROSITE" id="PS51118">
    <property type="entry name" value="HTH_HXLR"/>
    <property type="match status" value="1"/>
</dbReference>
<gene>
    <name evidence="5" type="ORF">BJ993_002138</name>
</gene>
<evidence type="ECO:0000313" key="5">
    <source>
        <dbReference type="EMBL" id="NYI45058.1"/>
    </source>
</evidence>